<evidence type="ECO:0000313" key="2">
    <source>
        <dbReference type="Proteomes" id="UP000289738"/>
    </source>
</evidence>
<comment type="caution">
    <text evidence="1">The sequence shown here is derived from an EMBL/GenBank/DDBJ whole genome shotgun (WGS) entry which is preliminary data.</text>
</comment>
<dbReference type="PANTHER" id="PTHR10598:SF0">
    <property type="entry name" value="SET1_ASH2 HISTONE METHYLTRANSFERASE COMPLEX SUBUNIT ASH2"/>
    <property type="match status" value="1"/>
</dbReference>
<name>A0A445CWQ7_ARAHY</name>
<proteinExistence type="predicted"/>
<dbReference type="STRING" id="3818.A0A445CWQ7"/>
<dbReference type="InterPro" id="IPR013320">
    <property type="entry name" value="ConA-like_dom_sf"/>
</dbReference>
<accession>A0A445CWQ7</accession>
<dbReference type="Gene3D" id="2.60.120.920">
    <property type="match status" value="1"/>
</dbReference>
<dbReference type="InterPro" id="IPR037353">
    <property type="entry name" value="ASH2"/>
</dbReference>
<sequence length="66" mass="7593">MVDCVGSEIFFFKIGVYQSVVFKDLFGGRYYLTASMYTLPNEPNCTVKFNFGPDFEFFPLRISKIG</sequence>
<gene>
    <name evidence="1" type="ORF">Ahy_A06g030562</name>
</gene>
<dbReference type="EMBL" id="SDMP01000006">
    <property type="protein sequence ID" value="RYR55321.1"/>
    <property type="molecule type" value="Genomic_DNA"/>
</dbReference>
<keyword evidence="2" id="KW-1185">Reference proteome</keyword>
<organism evidence="1 2">
    <name type="scientific">Arachis hypogaea</name>
    <name type="common">Peanut</name>
    <dbReference type="NCBI Taxonomy" id="3818"/>
    <lineage>
        <taxon>Eukaryota</taxon>
        <taxon>Viridiplantae</taxon>
        <taxon>Streptophyta</taxon>
        <taxon>Embryophyta</taxon>
        <taxon>Tracheophyta</taxon>
        <taxon>Spermatophyta</taxon>
        <taxon>Magnoliopsida</taxon>
        <taxon>eudicotyledons</taxon>
        <taxon>Gunneridae</taxon>
        <taxon>Pentapetalae</taxon>
        <taxon>rosids</taxon>
        <taxon>fabids</taxon>
        <taxon>Fabales</taxon>
        <taxon>Fabaceae</taxon>
        <taxon>Papilionoideae</taxon>
        <taxon>50 kb inversion clade</taxon>
        <taxon>dalbergioids sensu lato</taxon>
        <taxon>Dalbergieae</taxon>
        <taxon>Pterocarpus clade</taxon>
        <taxon>Arachis</taxon>
    </lineage>
</organism>
<dbReference type="GO" id="GO:0000976">
    <property type="term" value="F:transcription cis-regulatory region binding"/>
    <property type="evidence" value="ECO:0007669"/>
    <property type="project" value="TreeGrafter"/>
</dbReference>
<dbReference type="AlphaFoldDB" id="A0A445CWQ7"/>
<dbReference type="InterPro" id="IPR043136">
    <property type="entry name" value="B30.2/SPRY_sf"/>
</dbReference>
<dbReference type="SUPFAM" id="SSF49899">
    <property type="entry name" value="Concanavalin A-like lectins/glucanases"/>
    <property type="match status" value="1"/>
</dbReference>
<dbReference type="GO" id="GO:0048188">
    <property type="term" value="C:Set1C/COMPASS complex"/>
    <property type="evidence" value="ECO:0007669"/>
    <property type="project" value="InterPro"/>
</dbReference>
<dbReference type="PANTHER" id="PTHR10598">
    <property type="entry name" value="SET1/ASH2 HISTONE METHYLTRANSFERASE COMPLEX SUBUNIT ASH2"/>
    <property type="match status" value="1"/>
</dbReference>
<dbReference type="Proteomes" id="UP000289738">
    <property type="component" value="Chromosome A06"/>
</dbReference>
<protein>
    <submittedName>
        <fullName evidence="1">Uncharacterized protein</fullName>
    </submittedName>
</protein>
<evidence type="ECO:0000313" key="1">
    <source>
        <dbReference type="EMBL" id="RYR55321.1"/>
    </source>
</evidence>
<reference evidence="1 2" key="1">
    <citation type="submission" date="2019-01" db="EMBL/GenBank/DDBJ databases">
        <title>Sequencing of cultivated peanut Arachis hypogaea provides insights into genome evolution and oil improvement.</title>
        <authorList>
            <person name="Chen X."/>
        </authorList>
    </citation>
    <scope>NUCLEOTIDE SEQUENCE [LARGE SCALE GENOMIC DNA]</scope>
    <source>
        <strain evidence="2">cv. Fuhuasheng</strain>
        <tissue evidence="1">Leaves</tissue>
    </source>
</reference>